<dbReference type="Proteomes" id="UP000030765">
    <property type="component" value="Unassembled WGS sequence"/>
</dbReference>
<dbReference type="SMART" id="SM00680">
    <property type="entry name" value="CLIP"/>
    <property type="match status" value="1"/>
</dbReference>
<dbReference type="GO" id="GO:0006508">
    <property type="term" value="P:proteolysis"/>
    <property type="evidence" value="ECO:0007669"/>
    <property type="project" value="UniProtKB-KW"/>
</dbReference>
<evidence type="ECO:0000256" key="3">
    <source>
        <dbReference type="ARBA" id="ARBA00022801"/>
    </source>
</evidence>
<evidence type="ECO:0000256" key="2">
    <source>
        <dbReference type="ARBA" id="ARBA00022729"/>
    </source>
</evidence>
<dbReference type="EnsemblMetazoa" id="ASIC009218-RA">
    <property type="protein sequence ID" value="ASIC009218-PA"/>
    <property type="gene ID" value="ASIC009218"/>
</dbReference>
<gene>
    <name evidence="8" type="ORF">ZHAS_00009218</name>
</gene>
<keyword evidence="1" id="KW-0645">Protease</keyword>
<dbReference type="VEuPathDB" id="VectorBase:ASIC009218"/>
<feature type="compositionally biased region" description="Polar residues" evidence="6">
    <location>
        <begin position="113"/>
        <end position="134"/>
    </location>
</feature>
<evidence type="ECO:0000256" key="1">
    <source>
        <dbReference type="ARBA" id="ARBA00022670"/>
    </source>
</evidence>
<keyword evidence="2" id="KW-0732">Signal</keyword>
<evidence type="ECO:0000256" key="6">
    <source>
        <dbReference type="SAM" id="MobiDB-lite"/>
    </source>
</evidence>
<dbReference type="EMBL" id="KE525113">
    <property type="protein sequence ID" value="KFB41611.1"/>
    <property type="molecule type" value="Genomic_DNA"/>
</dbReference>
<dbReference type="VEuPathDB" id="VectorBase:ASIS009258"/>
<keyword evidence="4" id="KW-0720">Serine protease</keyword>
<evidence type="ECO:0000259" key="7">
    <source>
        <dbReference type="PROSITE" id="PS51888"/>
    </source>
</evidence>
<evidence type="ECO:0000313" key="8">
    <source>
        <dbReference type="EMBL" id="KFB41611.1"/>
    </source>
</evidence>
<organism evidence="8">
    <name type="scientific">Anopheles sinensis</name>
    <name type="common">Mosquito</name>
    <dbReference type="NCBI Taxonomy" id="74873"/>
    <lineage>
        <taxon>Eukaryota</taxon>
        <taxon>Metazoa</taxon>
        <taxon>Ecdysozoa</taxon>
        <taxon>Arthropoda</taxon>
        <taxon>Hexapoda</taxon>
        <taxon>Insecta</taxon>
        <taxon>Pterygota</taxon>
        <taxon>Neoptera</taxon>
        <taxon>Endopterygota</taxon>
        <taxon>Diptera</taxon>
        <taxon>Nematocera</taxon>
        <taxon>Culicoidea</taxon>
        <taxon>Culicidae</taxon>
        <taxon>Anophelinae</taxon>
        <taxon>Anopheles</taxon>
    </lineage>
</organism>
<dbReference type="InterPro" id="IPR022700">
    <property type="entry name" value="CLIP"/>
</dbReference>
<name>A0A084VUG7_ANOSI</name>
<feature type="domain" description="Clip" evidence="7">
    <location>
        <begin position="41"/>
        <end position="95"/>
    </location>
</feature>
<feature type="region of interest" description="Disordered" evidence="6">
    <location>
        <begin position="110"/>
        <end position="139"/>
    </location>
</feature>
<evidence type="ECO:0000313" key="9">
    <source>
        <dbReference type="EnsemblMetazoa" id="ASIC009218-PA"/>
    </source>
</evidence>
<proteinExistence type="predicted"/>
<reference evidence="8 10" key="1">
    <citation type="journal article" date="2014" name="BMC Genomics">
        <title>Genome sequence of Anopheles sinensis provides insight into genetics basis of mosquito competence for malaria parasites.</title>
        <authorList>
            <person name="Zhou D."/>
            <person name="Zhang D."/>
            <person name="Ding G."/>
            <person name="Shi L."/>
            <person name="Hou Q."/>
            <person name="Ye Y."/>
            <person name="Xu Y."/>
            <person name="Zhou H."/>
            <person name="Xiong C."/>
            <person name="Li S."/>
            <person name="Yu J."/>
            <person name="Hong S."/>
            <person name="Yu X."/>
            <person name="Zou P."/>
            <person name="Chen C."/>
            <person name="Chang X."/>
            <person name="Wang W."/>
            <person name="Lv Y."/>
            <person name="Sun Y."/>
            <person name="Ma L."/>
            <person name="Shen B."/>
            <person name="Zhu C."/>
        </authorList>
    </citation>
    <scope>NUCLEOTIDE SEQUENCE [LARGE SCALE GENOMIC DNA]</scope>
</reference>
<dbReference type="InterPro" id="IPR038565">
    <property type="entry name" value="CLIP_sf"/>
</dbReference>
<evidence type="ECO:0000256" key="4">
    <source>
        <dbReference type="ARBA" id="ARBA00022825"/>
    </source>
</evidence>
<evidence type="ECO:0000313" key="10">
    <source>
        <dbReference type="Proteomes" id="UP000030765"/>
    </source>
</evidence>
<reference evidence="9" key="2">
    <citation type="submission" date="2020-05" db="UniProtKB">
        <authorList>
            <consortium name="EnsemblMetazoa"/>
        </authorList>
    </citation>
    <scope>IDENTIFICATION</scope>
</reference>
<sequence>MESSTTVRHHSGTILHGWLVCCIALGFFGSKVFAGETRGQVCYTEDGTRGRCVLVRQCPLILDILRKKIHSNEDIWHVYGSQCGSLPDGKAQVCCVQNSTNAAQPTAIRTKLGDSNQNQPADSGVTEPTASNRPQCGVQPGARETIIEGTHRNIGFHPWSVLLHGGNRRK</sequence>
<dbReference type="Pfam" id="PF12032">
    <property type="entry name" value="CLIP"/>
    <property type="match status" value="1"/>
</dbReference>
<keyword evidence="3" id="KW-0378">Hydrolase</keyword>
<accession>A0A084VUG7</accession>
<protein>
    <submittedName>
        <fullName evidence="8">AGAP013184-PA-like protein</fullName>
    </submittedName>
    <submittedName>
        <fullName evidence="9">CLIP domain-containing serine protease</fullName>
    </submittedName>
</protein>
<dbReference type="EMBL" id="ATLV01016791">
    <property type="status" value="NOT_ANNOTATED_CDS"/>
    <property type="molecule type" value="Genomic_DNA"/>
</dbReference>
<dbReference type="AlphaFoldDB" id="A0A084VUG7"/>
<dbReference type="PROSITE" id="PS51888">
    <property type="entry name" value="CLIP"/>
    <property type="match status" value="1"/>
</dbReference>
<dbReference type="Gene3D" id="3.30.1640.30">
    <property type="match status" value="1"/>
</dbReference>
<evidence type="ECO:0000256" key="5">
    <source>
        <dbReference type="ARBA" id="ARBA00023157"/>
    </source>
</evidence>
<keyword evidence="5" id="KW-1015">Disulfide bond</keyword>
<dbReference type="GO" id="GO:0008236">
    <property type="term" value="F:serine-type peptidase activity"/>
    <property type="evidence" value="ECO:0007669"/>
    <property type="project" value="UniProtKB-KW"/>
</dbReference>
<keyword evidence="10" id="KW-1185">Reference proteome</keyword>
<dbReference type="STRING" id="74873.A0A084VUG7"/>